<keyword evidence="2" id="KW-1133">Transmembrane helix</keyword>
<reference evidence="3" key="1">
    <citation type="journal article" date="2019" name="bioRxiv">
        <title>The Genome of the Zebra Mussel, Dreissena polymorpha: A Resource for Invasive Species Research.</title>
        <authorList>
            <person name="McCartney M.A."/>
            <person name="Auch B."/>
            <person name="Kono T."/>
            <person name="Mallez S."/>
            <person name="Zhang Y."/>
            <person name="Obille A."/>
            <person name="Becker A."/>
            <person name="Abrahante J.E."/>
            <person name="Garbe J."/>
            <person name="Badalamenti J.P."/>
            <person name="Herman A."/>
            <person name="Mangelson H."/>
            <person name="Liachko I."/>
            <person name="Sullivan S."/>
            <person name="Sone E.D."/>
            <person name="Koren S."/>
            <person name="Silverstein K.A.T."/>
            <person name="Beckman K.B."/>
            <person name="Gohl D.M."/>
        </authorList>
    </citation>
    <scope>NUCLEOTIDE SEQUENCE</scope>
    <source>
        <strain evidence="3">Duluth1</strain>
        <tissue evidence="3">Whole animal</tissue>
    </source>
</reference>
<accession>A0A9D4JF60</accession>
<name>A0A9D4JF60_DREPO</name>
<dbReference type="EMBL" id="JAIWYP010000006">
    <property type="protein sequence ID" value="KAH3810531.1"/>
    <property type="molecule type" value="Genomic_DNA"/>
</dbReference>
<dbReference type="AlphaFoldDB" id="A0A9D4JF60"/>
<dbReference type="InterPro" id="IPR013783">
    <property type="entry name" value="Ig-like_fold"/>
</dbReference>
<dbReference type="Gene3D" id="3.40.50.10140">
    <property type="entry name" value="Toll/interleukin-1 receptor homology (TIR) domain"/>
    <property type="match status" value="1"/>
</dbReference>
<dbReference type="InterPro" id="IPR035897">
    <property type="entry name" value="Toll_tir_struct_dom_sf"/>
</dbReference>
<gene>
    <name evidence="3" type="ORF">DPMN_138925</name>
</gene>
<reference evidence="3" key="2">
    <citation type="submission" date="2020-11" db="EMBL/GenBank/DDBJ databases">
        <authorList>
            <person name="McCartney M.A."/>
            <person name="Auch B."/>
            <person name="Kono T."/>
            <person name="Mallez S."/>
            <person name="Becker A."/>
            <person name="Gohl D.M."/>
            <person name="Silverstein K.A.T."/>
            <person name="Koren S."/>
            <person name="Bechman K.B."/>
            <person name="Herman A."/>
            <person name="Abrahante J.E."/>
            <person name="Garbe J."/>
        </authorList>
    </citation>
    <scope>NUCLEOTIDE SEQUENCE</scope>
    <source>
        <strain evidence="3">Duluth1</strain>
        <tissue evidence="3">Whole animal</tissue>
    </source>
</reference>
<evidence type="ECO:0000313" key="3">
    <source>
        <dbReference type="EMBL" id="KAH3810531.1"/>
    </source>
</evidence>
<evidence type="ECO:0000256" key="1">
    <source>
        <dbReference type="SAM" id="MobiDB-lite"/>
    </source>
</evidence>
<sequence length="788" mass="88017">MCVIPDPAFSPNLNMAEYVRYGMSKALVCCASGFHAIQWHILNASEVWLPYPPETWGTDTPKTEEDGQVLRIYHAMDFQNTKFRCDLVVSNGSVMLSHIISLHVSHCSTRASGPLLIEPFPQNQTILDYGGNISFYCTGDFGCYNNNDVQIVMWSVDTIDIDKIASSVSDRYHLVTNESDDKTTIGVTLTIVKVEPMDTTRSFICTIMNDQFINGQTSRMVWITKTERSDPPTMMIVMAVSSVVGIFVAAFLLGFCIYKCYGPQVKLLVYVHCPCCHRKAMDEDKYEYHVFLYHSDDDGEKAEYIRQNLKERNYYVFISADITPGTETINTTSALFEKSAAVHFLYTENLLHDNWALRFLINLIEDGKDILCLEIDEFKPQKVIEAIKGAQCENEANHFEISTDGVNIDDKKVDRNERVSNIKDIGYWKRLPKIKVPTENDSRRKQENFWSFLQNMLPKPRLESPDKIEQIQRGIHAHERISSASSSLLENELSTHMCYIGPQPEFSPKSDSVFEYPLENANNASMNNEWNAETYIENNCLPLNSQPAKLYEMVLGQVNGYVADNDVTMVNGSQNALEMGIGQSTSASYNRKHAHGTETVRFINQNVGKHDNSFHGAIPHDDLIHPVAFTCIMFTGTESPSFNMRMPSPSDCNDDLCRSNSYAYSSVGDNSTSISGQSDIGYKQSHTSSSFGATSSSLGTTQSALTTSSSLNGSSSDVSYFTDSGVIKHGEAKHDINSFVQNAQGLNNALKLSLKPTGYTHNISNKVVSPESGYSSDSTNPTFISIPE</sequence>
<dbReference type="Gene3D" id="2.60.40.10">
    <property type="entry name" value="Immunoglobulins"/>
    <property type="match status" value="1"/>
</dbReference>
<feature type="transmembrane region" description="Helical" evidence="2">
    <location>
        <begin position="234"/>
        <end position="258"/>
    </location>
</feature>
<evidence type="ECO:0000256" key="2">
    <source>
        <dbReference type="SAM" id="Phobius"/>
    </source>
</evidence>
<dbReference type="SUPFAM" id="SSF52200">
    <property type="entry name" value="Toll/Interleukin receptor TIR domain"/>
    <property type="match status" value="1"/>
</dbReference>
<organism evidence="3 4">
    <name type="scientific">Dreissena polymorpha</name>
    <name type="common">Zebra mussel</name>
    <name type="synonym">Mytilus polymorpha</name>
    <dbReference type="NCBI Taxonomy" id="45954"/>
    <lineage>
        <taxon>Eukaryota</taxon>
        <taxon>Metazoa</taxon>
        <taxon>Spiralia</taxon>
        <taxon>Lophotrochozoa</taxon>
        <taxon>Mollusca</taxon>
        <taxon>Bivalvia</taxon>
        <taxon>Autobranchia</taxon>
        <taxon>Heteroconchia</taxon>
        <taxon>Euheterodonta</taxon>
        <taxon>Imparidentia</taxon>
        <taxon>Neoheterodontei</taxon>
        <taxon>Myida</taxon>
        <taxon>Dreissenoidea</taxon>
        <taxon>Dreissenidae</taxon>
        <taxon>Dreissena</taxon>
    </lineage>
</organism>
<keyword evidence="4" id="KW-1185">Reference proteome</keyword>
<dbReference type="Proteomes" id="UP000828390">
    <property type="component" value="Unassembled WGS sequence"/>
</dbReference>
<evidence type="ECO:0000313" key="4">
    <source>
        <dbReference type="Proteomes" id="UP000828390"/>
    </source>
</evidence>
<feature type="region of interest" description="Disordered" evidence="1">
    <location>
        <begin position="769"/>
        <end position="788"/>
    </location>
</feature>
<keyword evidence="2" id="KW-0812">Transmembrane</keyword>
<proteinExistence type="predicted"/>
<protein>
    <submittedName>
        <fullName evidence="3">Uncharacterized protein</fullName>
    </submittedName>
</protein>
<comment type="caution">
    <text evidence="3">The sequence shown here is derived from an EMBL/GenBank/DDBJ whole genome shotgun (WGS) entry which is preliminary data.</text>
</comment>
<keyword evidence="2" id="KW-0472">Membrane</keyword>